<evidence type="ECO:0000313" key="14">
    <source>
        <dbReference type="EMBL" id="CUG36945.1"/>
    </source>
</evidence>
<dbReference type="InterPro" id="IPR036259">
    <property type="entry name" value="MFS_trans_sf"/>
</dbReference>
<dbReference type="AlphaFoldDB" id="A0A0S4J0W5"/>
<feature type="transmembrane region" description="Helical" evidence="13">
    <location>
        <begin position="269"/>
        <end position="287"/>
    </location>
</feature>
<dbReference type="EMBL" id="CYKH01000770">
    <property type="protein sequence ID" value="CUG36945.1"/>
    <property type="molecule type" value="Genomic_DNA"/>
</dbReference>
<keyword evidence="15" id="KW-1185">Reference proteome</keyword>
<reference evidence="15" key="1">
    <citation type="submission" date="2015-09" db="EMBL/GenBank/DDBJ databases">
        <authorList>
            <consortium name="Pathogen Informatics"/>
        </authorList>
    </citation>
    <scope>NUCLEOTIDE SEQUENCE [LARGE SCALE GENOMIC DNA]</scope>
    <source>
        <strain evidence="15">Lake Konstanz</strain>
    </source>
</reference>
<organism evidence="14 15">
    <name type="scientific">Bodo saltans</name>
    <name type="common">Flagellated protozoan</name>
    <dbReference type="NCBI Taxonomy" id="75058"/>
    <lineage>
        <taxon>Eukaryota</taxon>
        <taxon>Discoba</taxon>
        <taxon>Euglenozoa</taxon>
        <taxon>Kinetoplastea</taxon>
        <taxon>Metakinetoplastina</taxon>
        <taxon>Eubodonida</taxon>
        <taxon>Bodonidae</taxon>
        <taxon>Bodo</taxon>
    </lineage>
</organism>
<evidence type="ECO:0000256" key="2">
    <source>
        <dbReference type="ARBA" id="ARBA00004651"/>
    </source>
</evidence>
<dbReference type="GO" id="GO:0015098">
    <property type="term" value="F:molybdate ion transmembrane transporter activity"/>
    <property type="evidence" value="ECO:0007669"/>
    <property type="project" value="InterPro"/>
</dbReference>
<comment type="function">
    <text evidence="1">Mediates high-affinity intracellular uptake of the rare oligo-element molybdenum.</text>
</comment>
<feature type="transmembrane region" description="Helical" evidence="13">
    <location>
        <begin position="299"/>
        <end position="316"/>
    </location>
</feature>
<feature type="transmembrane region" description="Helical" evidence="13">
    <location>
        <begin position="219"/>
        <end position="239"/>
    </location>
</feature>
<evidence type="ECO:0000256" key="13">
    <source>
        <dbReference type="SAM" id="Phobius"/>
    </source>
</evidence>
<dbReference type="CDD" id="cd17487">
    <property type="entry name" value="MFS_MFSD5_like"/>
    <property type="match status" value="1"/>
</dbReference>
<dbReference type="OMA" id="CCGWVVL"/>
<gene>
    <name evidence="14" type="ORF">BSAL_05265</name>
</gene>
<keyword evidence="4" id="KW-0813">Transport</keyword>
<keyword evidence="5" id="KW-1003">Cell membrane</keyword>
<feature type="transmembrane region" description="Helical" evidence="13">
    <location>
        <begin position="6"/>
        <end position="27"/>
    </location>
</feature>
<evidence type="ECO:0000256" key="3">
    <source>
        <dbReference type="ARBA" id="ARBA00021242"/>
    </source>
</evidence>
<name>A0A0S4J0W5_BODSA</name>
<sequence>MESTNLTAGAVQSCLALLVFGCIAVVWKQRRSSTSSTPINSPESGGSSAQQAWPKEAEFTKFQRSYLTVYLLCTFSDWLKGPYVYALYEEYGFSKPQIAWLFVGGFLSSLVFGTFVGSLSDKFGRKHLCMVFCGIYAASAFTKLINSFVVLFFGRVLSGIATSLLFTSFESWMVSEHKARQYPEHLLSNTFSKAILGNGAVAIAAGLVAQTMANSFGYVAPFLTAVPCLGLAAALMIPWNENYGNQNIHVRETLVRGWEAIMRERKLQYLGLCQALFEGCMYVWVFYWTPAVRVLDSDAIPFGLVFACFMAALMIGGMLTDLFPVDKLVTAMHCACIVATAAAALFFDNKLFVFGMFTIFEGLVGIYFAGHGTLRSMHMEESTRSSVMNIFRVPLNMFVIVMLQVSMTPRHALLLLTVVHMLSLGCLVMFFGSVRGGSSSAAGGRGVKQQQLQSSSEGVPLSVSTHSSNDSFSNKQSRD</sequence>
<dbReference type="VEuPathDB" id="TriTrypDB:BSAL_05265"/>
<evidence type="ECO:0000256" key="4">
    <source>
        <dbReference type="ARBA" id="ARBA00022448"/>
    </source>
</evidence>
<evidence type="ECO:0000256" key="11">
    <source>
        <dbReference type="ARBA" id="ARBA00032555"/>
    </source>
</evidence>
<keyword evidence="9 13" id="KW-0472">Membrane</keyword>
<keyword evidence="8" id="KW-0406">Ion transport</keyword>
<evidence type="ECO:0000256" key="7">
    <source>
        <dbReference type="ARBA" id="ARBA00022989"/>
    </source>
</evidence>
<keyword evidence="6 13" id="KW-0812">Transmembrane</keyword>
<dbReference type="PANTHER" id="PTHR23516:SF1">
    <property type="entry name" value="MOLYBDATE-ANION TRANSPORTER"/>
    <property type="match status" value="1"/>
</dbReference>
<feature type="transmembrane region" description="Helical" evidence="13">
    <location>
        <begin position="152"/>
        <end position="174"/>
    </location>
</feature>
<evidence type="ECO:0000256" key="12">
    <source>
        <dbReference type="SAM" id="MobiDB-lite"/>
    </source>
</evidence>
<feature type="region of interest" description="Disordered" evidence="12">
    <location>
        <begin position="440"/>
        <end position="479"/>
    </location>
</feature>
<feature type="transmembrane region" description="Helical" evidence="13">
    <location>
        <begin position="352"/>
        <end position="369"/>
    </location>
</feature>
<comment type="subcellular location">
    <subcellularLocation>
        <location evidence="2">Cell membrane</location>
        <topology evidence="2">Multi-pass membrane protein</topology>
    </subcellularLocation>
</comment>
<feature type="transmembrane region" description="Helical" evidence="13">
    <location>
        <begin position="413"/>
        <end position="431"/>
    </location>
</feature>
<evidence type="ECO:0000256" key="1">
    <source>
        <dbReference type="ARBA" id="ARBA00003019"/>
    </source>
</evidence>
<evidence type="ECO:0000256" key="6">
    <source>
        <dbReference type="ARBA" id="ARBA00022692"/>
    </source>
</evidence>
<keyword evidence="7 13" id="KW-1133">Transmembrane helix</keyword>
<dbReference type="Gene3D" id="1.20.1250.20">
    <property type="entry name" value="MFS general substrate transporter like domains"/>
    <property type="match status" value="1"/>
</dbReference>
<feature type="transmembrane region" description="Helical" evidence="13">
    <location>
        <begin position="390"/>
        <end position="407"/>
    </location>
</feature>
<accession>A0A0S4J0W5</accession>
<dbReference type="GO" id="GO:0006811">
    <property type="term" value="P:monoatomic ion transport"/>
    <property type="evidence" value="ECO:0007669"/>
    <property type="project" value="UniProtKB-KW"/>
</dbReference>
<evidence type="ECO:0000256" key="5">
    <source>
        <dbReference type="ARBA" id="ARBA00022475"/>
    </source>
</evidence>
<feature type="transmembrane region" description="Helical" evidence="13">
    <location>
        <begin position="195"/>
        <end position="213"/>
    </location>
</feature>
<dbReference type="Proteomes" id="UP000051952">
    <property type="component" value="Unassembled WGS sequence"/>
</dbReference>
<feature type="compositionally biased region" description="Polar residues" evidence="12">
    <location>
        <begin position="448"/>
        <end position="479"/>
    </location>
</feature>
<dbReference type="PANTHER" id="PTHR23516">
    <property type="entry name" value="SAM (S-ADENOSYL METHIONINE) TRANSPORTER"/>
    <property type="match status" value="1"/>
</dbReference>
<evidence type="ECO:0000256" key="9">
    <source>
        <dbReference type="ARBA" id="ARBA00023136"/>
    </source>
</evidence>
<dbReference type="SUPFAM" id="SSF103473">
    <property type="entry name" value="MFS general substrate transporter"/>
    <property type="match status" value="1"/>
</dbReference>
<feature type="transmembrane region" description="Helical" evidence="13">
    <location>
        <begin position="67"/>
        <end position="86"/>
    </location>
</feature>
<feature type="transmembrane region" description="Helical" evidence="13">
    <location>
        <begin position="98"/>
        <end position="116"/>
    </location>
</feature>
<dbReference type="InterPro" id="IPR008509">
    <property type="entry name" value="MOT2/MFSD5"/>
</dbReference>
<evidence type="ECO:0000313" key="15">
    <source>
        <dbReference type="Proteomes" id="UP000051952"/>
    </source>
</evidence>
<dbReference type="GO" id="GO:0005886">
    <property type="term" value="C:plasma membrane"/>
    <property type="evidence" value="ECO:0007669"/>
    <property type="project" value="UniProtKB-SubCell"/>
</dbReference>
<evidence type="ECO:0000256" key="8">
    <source>
        <dbReference type="ARBA" id="ARBA00023065"/>
    </source>
</evidence>
<dbReference type="OrthoDB" id="263957at2759"/>
<protein>
    <recommendedName>
        <fullName evidence="3">Molybdate-anion transporter</fullName>
    </recommendedName>
    <alternativeName>
        <fullName evidence="10">Major facilitator superfamily domain-containing protein 5</fullName>
    </alternativeName>
    <alternativeName>
        <fullName evidence="11">Molybdate transporter 2 homolog</fullName>
    </alternativeName>
</protein>
<evidence type="ECO:0000256" key="10">
    <source>
        <dbReference type="ARBA" id="ARBA00030646"/>
    </source>
</evidence>
<dbReference type="Pfam" id="PF05631">
    <property type="entry name" value="MFS_5"/>
    <property type="match status" value="1"/>
</dbReference>
<feature type="transmembrane region" description="Helical" evidence="13">
    <location>
        <begin position="328"/>
        <end position="346"/>
    </location>
</feature>
<proteinExistence type="predicted"/>